<dbReference type="InterPro" id="IPR052356">
    <property type="entry name" value="Thiol_S-MT"/>
</dbReference>
<dbReference type="Pfam" id="PF08241">
    <property type="entry name" value="Methyltransf_11"/>
    <property type="match status" value="1"/>
</dbReference>
<name>A0A5Q3Q3X2_9PSEU</name>
<evidence type="ECO:0000259" key="1">
    <source>
        <dbReference type="Pfam" id="PF08241"/>
    </source>
</evidence>
<dbReference type="Proteomes" id="UP000371041">
    <property type="component" value="Chromosome"/>
</dbReference>
<dbReference type="InterPro" id="IPR013216">
    <property type="entry name" value="Methyltransf_11"/>
</dbReference>
<dbReference type="PANTHER" id="PTHR45036">
    <property type="entry name" value="METHYLTRANSFERASE LIKE 7B"/>
    <property type="match status" value="1"/>
</dbReference>
<dbReference type="GO" id="GO:0008757">
    <property type="term" value="F:S-adenosylmethionine-dependent methyltransferase activity"/>
    <property type="evidence" value="ECO:0007669"/>
    <property type="project" value="InterPro"/>
</dbReference>
<reference evidence="3" key="1">
    <citation type="submission" date="2019-11" db="EMBL/GenBank/DDBJ databases">
        <title>The complete genome sequence of Saccharopolyspora sp. E2A.</title>
        <authorList>
            <person name="Zhang G."/>
        </authorList>
    </citation>
    <scope>NUCLEOTIDE SEQUENCE [LARGE SCALE GENOMIC DNA]</scope>
    <source>
        <strain evidence="3">E2A</strain>
    </source>
</reference>
<sequence>MTAANDRAERWRRHWDKSAPSYDRTMGVCERLLLWDSRDWVCSRASGEVLEVAIGTGLNLAFYPGEIALTGIEWSPAMLSRARQRSGELGRETTLLEGDARSLPFPAESFDTVVCTFSLCAIPDQPQAVAEMVRVVRPGGRLLLADHIGSSSRLVRAFQSVLEKATIPLAGERWVHRPRKEIEAAGLEVESSQRFNLGLVERLVARKPEDK</sequence>
<proteinExistence type="predicted"/>
<dbReference type="EMBL" id="CP045929">
    <property type="protein sequence ID" value="QGK69142.1"/>
    <property type="molecule type" value="Genomic_DNA"/>
</dbReference>
<dbReference type="InterPro" id="IPR029063">
    <property type="entry name" value="SAM-dependent_MTases_sf"/>
</dbReference>
<dbReference type="KEGG" id="sace:GIY23_05970"/>
<dbReference type="AlphaFoldDB" id="A0A5Q3Q3X2"/>
<dbReference type="Gene3D" id="3.40.50.150">
    <property type="entry name" value="Vaccinia Virus protein VP39"/>
    <property type="match status" value="1"/>
</dbReference>
<keyword evidence="2" id="KW-0489">Methyltransferase</keyword>
<dbReference type="GO" id="GO:0032259">
    <property type="term" value="P:methylation"/>
    <property type="evidence" value="ECO:0007669"/>
    <property type="project" value="UniProtKB-KW"/>
</dbReference>
<keyword evidence="3" id="KW-1185">Reference proteome</keyword>
<feature type="domain" description="Methyltransferase type 11" evidence="1">
    <location>
        <begin position="50"/>
        <end position="143"/>
    </location>
</feature>
<protein>
    <submittedName>
        <fullName evidence="2">Methyltransferase domain-containing protein</fullName>
    </submittedName>
</protein>
<dbReference type="RefSeq" id="WP_154075742.1">
    <property type="nucleotide sequence ID" value="NZ_CP045929.1"/>
</dbReference>
<gene>
    <name evidence="2" type="ORF">GIY23_05970</name>
</gene>
<organism evidence="2 3">
    <name type="scientific">Allosaccharopolyspora coralli</name>
    <dbReference type="NCBI Taxonomy" id="2665642"/>
    <lineage>
        <taxon>Bacteria</taxon>
        <taxon>Bacillati</taxon>
        <taxon>Actinomycetota</taxon>
        <taxon>Actinomycetes</taxon>
        <taxon>Pseudonocardiales</taxon>
        <taxon>Pseudonocardiaceae</taxon>
        <taxon>Allosaccharopolyspora</taxon>
    </lineage>
</organism>
<dbReference type="SUPFAM" id="SSF53335">
    <property type="entry name" value="S-adenosyl-L-methionine-dependent methyltransferases"/>
    <property type="match status" value="1"/>
</dbReference>
<evidence type="ECO:0000313" key="2">
    <source>
        <dbReference type="EMBL" id="QGK69142.1"/>
    </source>
</evidence>
<accession>A0A5Q3Q3X2</accession>
<dbReference type="PANTHER" id="PTHR45036:SF1">
    <property type="entry name" value="METHYLTRANSFERASE LIKE 7A"/>
    <property type="match status" value="1"/>
</dbReference>
<keyword evidence="2" id="KW-0808">Transferase</keyword>
<dbReference type="CDD" id="cd02440">
    <property type="entry name" value="AdoMet_MTases"/>
    <property type="match status" value="1"/>
</dbReference>
<evidence type="ECO:0000313" key="3">
    <source>
        <dbReference type="Proteomes" id="UP000371041"/>
    </source>
</evidence>